<evidence type="ECO:0008006" key="4">
    <source>
        <dbReference type="Google" id="ProtNLM"/>
    </source>
</evidence>
<evidence type="ECO:0000313" key="2">
    <source>
        <dbReference type="EMBL" id="MFH8252394.1"/>
    </source>
</evidence>
<evidence type="ECO:0000313" key="3">
    <source>
        <dbReference type="Proteomes" id="UP001610861"/>
    </source>
</evidence>
<feature type="transmembrane region" description="Helical" evidence="1">
    <location>
        <begin position="7"/>
        <end position="26"/>
    </location>
</feature>
<keyword evidence="1" id="KW-0812">Transmembrane</keyword>
<name>A0ABW7QC09_9MICO</name>
<gene>
    <name evidence="2" type="ORF">ACH3VR_18655</name>
</gene>
<dbReference type="Proteomes" id="UP001610861">
    <property type="component" value="Unassembled WGS sequence"/>
</dbReference>
<dbReference type="EMBL" id="JBIQWL010000009">
    <property type="protein sequence ID" value="MFH8252394.1"/>
    <property type="molecule type" value="Genomic_DNA"/>
</dbReference>
<feature type="transmembrane region" description="Helical" evidence="1">
    <location>
        <begin position="38"/>
        <end position="62"/>
    </location>
</feature>
<sequence>MKRSWPFVVPGVILVLVGLVWFLQGIDVLGGSAMSGSSLWATVGPIVLLVGVALIVMGIVFARRRRTR</sequence>
<comment type="caution">
    <text evidence="2">The sequence shown here is derived from an EMBL/GenBank/DDBJ whole genome shotgun (WGS) entry which is preliminary data.</text>
</comment>
<proteinExistence type="predicted"/>
<evidence type="ECO:0000256" key="1">
    <source>
        <dbReference type="SAM" id="Phobius"/>
    </source>
</evidence>
<accession>A0ABW7QC09</accession>
<reference evidence="2 3" key="1">
    <citation type="submission" date="2024-09" db="EMBL/GenBank/DDBJ databases">
        <authorList>
            <person name="Pan X."/>
        </authorList>
    </citation>
    <scope>NUCLEOTIDE SEQUENCE [LARGE SCALE GENOMIC DNA]</scope>
    <source>
        <strain evidence="2 3">B2969</strain>
    </source>
</reference>
<organism evidence="2 3">
    <name type="scientific">Microbacterium alkaliflavum</name>
    <dbReference type="NCBI Taxonomy" id="3248839"/>
    <lineage>
        <taxon>Bacteria</taxon>
        <taxon>Bacillati</taxon>
        <taxon>Actinomycetota</taxon>
        <taxon>Actinomycetes</taxon>
        <taxon>Micrococcales</taxon>
        <taxon>Microbacteriaceae</taxon>
        <taxon>Microbacterium</taxon>
    </lineage>
</organism>
<keyword evidence="1" id="KW-0472">Membrane</keyword>
<protein>
    <recommendedName>
        <fullName evidence="4">DUF3955 domain-containing protein</fullName>
    </recommendedName>
</protein>
<keyword evidence="3" id="KW-1185">Reference proteome</keyword>
<dbReference type="RefSeq" id="WP_397557824.1">
    <property type="nucleotide sequence ID" value="NZ_JBIQWL010000009.1"/>
</dbReference>
<keyword evidence="1" id="KW-1133">Transmembrane helix</keyword>